<dbReference type="InterPro" id="IPR001878">
    <property type="entry name" value="Znf_CCHC"/>
</dbReference>
<dbReference type="PANTHER" id="PTHR21340:SF0">
    <property type="entry name" value="BIS(5'-NUCLEOSYL)-TETRAPHOSPHATASE [ASYMMETRICAL]"/>
    <property type="match status" value="1"/>
</dbReference>
<dbReference type="Gene3D" id="3.90.79.10">
    <property type="entry name" value="Nucleoside Triphosphate Pyrophosphohydrolase"/>
    <property type="match status" value="1"/>
</dbReference>
<dbReference type="GO" id="GO:0008270">
    <property type="term" value="F:zinc ion binding"/>
    <property type="evidence" value="ECO:0007669"/>
    <property type="project" value="InterPro"/>
</dbReference>
<dbReference type="GO" id="GO:0004081">
    <property type="term" value="F:bis(5'-nucleosyl)-tetraphosphatase (asymmetrical) activity"/>
    <property type="evidence" value="ECO:0007669"/>
    <property type="project" value="TreeGrafter"/>
</dbReference>
<dbReference type="GO" id="GO:0006754">
    <property type="term" value="P:ATP biosynthetic process"/>
    <property type="evidence" value="ECO:0007669"/>
    <property type="project" value="TreeGrafter"/>
</dbReference>
<name>A0A6C0KVK3_9ZZZZ</name>
<feature type="domain" description="Nudix hydrolase" evidence="3">
    <location>
        <begin position="27"/>
        <end position="272"/>
    </location>
</feature>
<dbReference type="GO" id="GO:0006167">
    <property type="term" value="P:AMP biosynthetic process"/>
    <property type="evidence" value="ECO:0007669"/>
    <property type="project" value="TreeGrafter"/>
</dbReference>
<dbReference type="SUPFAM" id="SSF57756">
    <property type="entry name" value="Retrovirus zinc finger-like domains"/>
    <property type="match status" value="1"/>
</dbReference>
<dbReference type="InterPro" id="IPR051325">
    <property type="entry name" value="Nudix_hydrolase_domain"/>
</dbReference>
<dbReference type="PROSITE" id="PS51462">
    <property type="entry name" value="NUDIX"/>
    <property type="match status" value="1"/>
</dbReference>
<feature type="domain" description="CCHC-type" evidence="2">
    <location>
        <begin position="12"/>
        <end position="26"/>
    </location>
</feature>
<dbReference type="Pfam" id="PF00098">
    <property type="entry name" value="zf-CCHC"/>
    <property type="match status" value="1"/>
</dbReference>
<dbReference type="AlphaFoldDB" id="A0A6C0KVK3"/>
<proteinExistence type="predicted"/>
<dbReference type="SUPFAM" id="SSF55811">
    <property type="entry name" value="Nudix"/>
    <property type="match status" value="1"/>
</dbReference>
<dbReference type="InterPro" id="IPR015797">
    <property type="entry name" value="NUDIX_hydrolase-like_dom_sf"/>
</dbReference>
<evidence type="ECO:0000259" key="3">
    <source>
        <dbReference type="PROSITE" id="PS51462"/>
    </source>
</evidence>
<accession>A0A6C0KVK3</accession>
<evidence type="ECO:0000256" key="1">
    <source>
        <dbReference type="ARBA" id="ARBA00022801"/>
    </source>
</evidence>
<dbReference type="SMART" id="SM00343">
    <property type="entry name" value="ZnF_C2HC"/>
    <property type="match status" value="1"/>
</dbReference>
<protein>
    <recommendedName>
        <fullName evidence="5">Nudix hydrolase domain-containing protein</fullName>
    </recommendedName>
</protein>
<organism evidence="4">
    <name type="scientific">viral metagenome</name>
    <dbReference type="NCBI Taxonomy" id="1070528"/>
    <lineage>
        <taxon>unclassified sequences</taxon>
        <taxon>metagenomes</taxon>
        <taxon>organismal metagenomes</taxon>
    </lineage>
</organism>
<dbReference type="PROSITE" id="PS50158">
    <property type="entry name" value="ZF_CCHC"/>
    <property type="match status" value="1"/>
</dbReference>
<dbReference type="Pfam" id="PF00293">
    <property type="entry name" value="NUDIX"/>
    <property type="match status" value="1"/>
</dbReference>
<evidence type="ECO:0008006" key="5">
    <source>
        <dbReference type="Google" id="ProtNLM"/>
    </source>
</evidence>
<evidence type="ECO:0000259" key="2">
    <source>
        <dbReference type="PROSITE" id="PS50158"/>
    </source>
</evidence>
<evidence type="ECO:0000313" key="4">
    <source>
        <dbReference type="EMBL" id="QHU21166.1"/>
    </source>
</evidence>
<dbReference type="InterPro" id="IPR000086">
    <property type="entry name" value="NUDIX_hydrolase_dom"/>
</dbReference>
<dbReference type="EMBL" id="MN740982">
    <property type="protein sequence ID" value="QHU21166.1"/>
    <property type="molecule type" value="Genomic_DNA"/>
</dbReference>
<keyword evidence="1" id="KW-0378">Hydrolase</keyword>
<dbReference type="PANTHER" id="PTHR21340">
    <property type="entry name" value="DIADENOSINE 5,5-P1,P4-TETRAPHOSPHATE PYROPHOSPHOHYDROLASE MUTT"/>
    <property type="match status" value="1"/>
</dbReference>
<reference evidence="4" key="1">
    <citation type="journal article" date="2020" name="Nature">
        <title>Giant virus diversity and host interactions through global metagenomics.</title>
        <authorList>
            <person name="Schulz F."/>
            <person name="Roux S."/>
            <person name="Paez-Espino D."/>
            <person name="Jungbluth S."/>
            <person name="Walsh D.A."/>
            <person name="Denef V.J."/>
            <person name="McMahon K.D."/>
            <person name="Konstantinidis K.T."/>
            <person name="Eloe-Fadrosh E.A."/>
            <person name="Kyrpides N.C."/>
            <person name="Woyke T."/>
        </authorList>
    </citation>
    <scope>NUCLEOTIDE SEQUENCE</scope>
    <source>
        <strain evidence="4">GVMAG-S-3300013094-100</strain>
    </source>
</reference>
<dbReference type="GO" id="GO:0003676">
    <property type="term" value="F:nucleic acid binding"/>
    <property type="evidence" value="ECO:0007669"/>
    <property type="project" value="InterPro"/>
</dbReference>
<sequence length="283" mass="33484">MNINKTQQLHTCRNCGNIGHLYKDCPHPITSFGIICYKISPENKIEYLMIQRKDSLCFMEFIRGKYELKNHSYIRNLLSGMTIHERDLLQTLDFDNLWNHVWYQTSISKQTNEYNHAKTKFETLVKGYSANGSPCDNKKITLKYLIDTSISLFENPEWGFPKGRRKIYEDDIKCAVREYTEETGIHGNLINLDSDMPPYEEIFYGTNNILYRHVYYVAKLIKYNDSDIIDVDLNNINQAREVRAIKWLSFENVLVHIREHNTERKKLIEQVDKLLKDKMLDNI</sequence>
<dbReference type="InterPro" id="IPR036875">
    <property type="entry name" value="Znf_CCHC_sf"/>
</dbReference>